<reference evidence="7 8" key="1">
    <citation type="submission" date="2023-11" db="EMBL/GenBank/DDBJ databases">
        <authorList>
            <person name="Okamura Y."/>
        </authorList>
    </citation>
    <scope>NUCLEOTIDE SEQUENCE [LARGE SCALE GENOMIC DNA]</scope>
</reference>
<protein>
    <recommendedName>
        <fullName evidence="9">EIF-4F 25 kDa subunit</fullName>
    </recommendedName>
</protein>
<name>A0AAV1JVN2_9NEOP</name>
<evidence type="ECO:0000256" key="2">
    <source>
        <dbReference type="ARBA" id="ARBA00022540"/>
    </source>
</evidence>
<dbReference type="AlphaFoldDB" id="A0AAV1JVN2"/>
<dbReference type="SUPFAM" id="SSF55418">
    <property type="entry name" value="eIF4e-like"/>
    <property type="match status" value="1"/>
</dbReference>
<evidence type="ECO:0000256" key="1">
    <source>
        <dbReference type="ARBA" id="ARBA00009860"/>
    </source>
</evidence>
<gene>
    <name evidence="7" type="ORF">LNINA_LOCUS11836</name>
</gene>
<dbReference type="GO" id="GO:0016281">
    <property type="term" value="C:eukaryotic translation initiation factor 4F complex"/>
    <property type="evidence" value="ECO:0007669"/>
    <property type="project" value="TreeGrafter"/>
</dbReference>
<comment type="similarity">
    <text evidence="1 6">Belongs to the eukaryotic initiation factor 4E family.</text>
</comment>
<dbReference type="Gene3D" id="3.30.760.10">
    <property type="entry name" value="RNA Cap, Translation Initiation Factor Eif4e"/>
    <property type="match status" value="1"/>
</dbReference>
<comment type="caution">
    <text evidence="7">The sequence shown here is derived from an EMBL/GenBank/DDBJ whole genome shotgun (WGS) entry which is preliminary data.</text>
</comment>
<proteinExistence type="inferred from homology"/>
<evidence type="ECO:0008006" key="9">
    <source>
        <dbReference type="Google" id="ProtNLM"/>
    </source>
</evidence>
<evidence type="ECO:0000313" key="7">
    <source>
        <dbReference type="EMBL" id="CAK1552806.1"/>
    </source>
</evidence>
<keyword evidence="3" id="KW-0810">Translation regulation</keyword>
<dbReference type="Proteomes" id="UP001497472">
    <property type="component" value="Unassembled WGS sequence"/>
</dbReference>
<dbReference type="InterPro" id="IPR001040">
    <property type="entry name" value="TIF_eIF_4E"/>
</dbReference>
<keyword evidence="2 6" id="KW-0396">Initiation factor</keyword>
<dbReference type="GO" id="GO:0006417">
    <property type="term" value="P:regulation of translation"/>
    <property type="evidence" value="ECO:0007669"/>
    <property type="project" value="UniProtKB-KW"/>
</dbReference>
<evidence type="ECO:0000256" key="5">
    <source>
        <dbReference type="ARBA" id="ARBA00022917"/>
    </source>
</evidence>
<dbReference type="GO" id="GO:0000340">
    <property type="term" value="F:RNA 7-methylguanosine cap binding"/>
    <property type="evidence" value="ECO:0007669"/>
    <property type="project" value="TreeGrafter"/>
</dbReference>
<keyword evidence="8" id="KW-1185">Reference proteome</keyword>
<accession>A0AAV1JVN2</accession>
<dbReference type="PANTHER" id="PTHR11960:SF8">
    <property type="entry name" value="EUKARYOTIC TRANSLATION INITIATION FACTOR 4E1-RELATED"/>
    <property type="match status" value="1"/>
</dbReference>
<dbReference type="InterPro" id="IPR023398">
    <property type="entry name" value="TIF_eIF4e-like"/>
</dbReference>
<dbReference type="GO" id="GO:0003743">
    <property type="term" value="F:translation initiation factor activity"/>
    <property type="evidence" value="ECO:0007669"/>
    <property type="project" value="UniProtKB-KW"/>
</dbReference>
<evidence type="ECO:0000256" key="4">
    <source>
        <dbReference type="ARBA" id="ARBA00022884"/>
    </source>
</evidence>
<evidence type="ECO:0000256" key="6">
    <source>
        <dbReference type="RuleBase" id="RU004374"/>
    </source>
</evidence>
<keyword evidence="4 6" id="KW-0694">RNA-binding</keyword>
<keyword evidence="5 6" id="KW-0648">Protein biosynthesis</keyword>
<dbReference type="EMBL" id="CAVLEF010000163">
    <property type="protein sequence ID" value="CAK1552806.1"/>
    <property type="molecule type" value="Genomic_DNA"/>
</dbReference>
<dbReference type="PANTHER" id="PTHR11960">
    <property type="entry name" value="EUKARYOTIC TRANSLATION INITIATION FACTOR 4E RELATED"/>
    <property type="match status" value="1"/>
</dbReference>
<organism evidence="7 8">
    <name type="scientific">Leptosia nina</name>
    <dbReference type="NCBI Taxonomy" id="320188"/>
    <lineage>
        <taxon>Eukaryota</taxon>
        <taxon>Metazoa</taxon>
        <taxon>Ecdysozoa</taxon>
        <taxon>Arthropoda</taxon>
        <taxon>Hexapoda</taxon>
        <taxon>Insecta</taxon>
        <taxon>Pterygota</taxon>
        <taxon>Neoptera</taxon>
        <taxon>Endopterygota</taxon>
        <taxon>Lepidoptera</taxon>
        <taxon>Glossata</taxon>
        <taxon>Ditrysia</taxon>
        <taxon>Papilionoidea</taxon>
        <taxon>Pieridae</taxon>
        <taxon>Pierinae</taxon>
        <taxon>Leptosia</taxon>
    </lineage>
</organism>
<evidence type="ECO:0000313" key="8">
    <source>
        <dbReference type="Proteomes" id="UP001497472"/>
    </source>
</evidence>
<sequence>MGKKNKGKQTNVEENVVVSPADLKHPLEYSWSLWVFLNEKTSWEDNLVRVAGFNTVEDFWCLYHHTKLPTELKTGQDYLIFKESIEPIWEHPANKKGGRWIINFDKSKISLDTLWLQLTLLMIGNNLVHNDIVCGAVVNSRTKSKISLWLSDGSSTKKLCAVGKELKKQLGRIIKLNFHLHTSSSNMLTL</sequence>
<dbReference type="Pfam" id="PF01652">
    <property type="entry name" value="IF4E"/>
    <property type="match status" value="1"/>
</dbReference>
<evidence type="ECO:0000256" key="3">
    <source>
        <dbReference type="ARBA" id="ARBA00022845"/>
    </source>
</evidence>